<keyword evidence="2 3" id="KW-0823">Tryptophan catabolism</keyword>
<dbReference type="InterPro" id="IPR050300">
    <property type="entry name" value="GDXG_lipolytic_enzyme"/>
</dbReference>
<gene>
    <name evidence="5" type="ORF">K469DRAFT_747528</name>
</gene>
<dbReference type="SUPFAM" id="SSF53474">
    <property type="entry name" value="alpha/beta-Hydrolases"/>
    <property type="match status" value="1"/>
</dbReference>
<comment type="domain">
    <text evidence="3">The main chain amide nitrogen atoms of the second glycine and its adjacent residue in the HGGXW motif define the oxyanion hole, and stabilize the oxyanion that forms during the nucleophilic attack by the catalytic serine during substrate cleavage.</text>
</comment>
<feature type="region of interest" description="Disordered" evidence="4">
    <location>
        <begin position="178"/>
        <end position="198"/>
    </location>
</feature>
<evidence type="ECO:0000313" key="6">
    <source>
        <dbReference type="Proteomes" id="UP000800200"/>
    </source>
</evidence>
<feature type="region of interest" description="Disordered" evidence="4">
    <location>
        <begin position="93"/>
        <end position="114"/>
    </location>
</feature>
<dbReference type="PANTHER" id="PTHR48081:SF33">
    <property type="entry name" value="KYNURENINE FORMAMIDASE"/>
    <property type="match status" value="1"/>
</dbReference>
<dbReference type="UniPathway" id="UPA00333">
    <property type="reaction ID" value="UER00454"/>
</dbReference>
<evidence type="ECO:0000256" key="3">
    <source>
        <dbReference type="HAMAP-Rule" id="MF_03014"/>
    </source>
</evidence>
<accession>A0A6A6EFL9</accession>
<dbReference type="Gene3D" id="3.40.50.1820">
    <property type="entry name" value="alpha/beta hydrolase"/>
    <property type="match status" value="1"/>
</dbReference>
<feature type="active site" description="Nucleophile" evidence="3">
    <location>
        <position position="149"/>
    </location>
</feature>
<dbReference type="GO" id="GO:0034354">
    <property type="term" value="P:'de novo' NAD+ biosynthetic process from L-tryptophan"/>
    <property type="evidence" value="ECO:0007669"/>
    <property type="project" value="UniProtKB-UniRule"/>
</dbReference>
<reference evidence="5" key="1">
    <citation type="journal article" date="2020" name="Stud. Mycol.">
        <title>101 Dothideomycetes genomes: a test case for predicting lifestyles and emergence of pathogens.</title>
        <authorList>
            <person name="Haridas S."/>
            <person name="Albert R."/>
            <person name="Binder M."/>
            <person name="Bloem J."/>
            <person name="Labutti K."/>
            <person name="Salamov A."/>
            <person name="Andreopoulos B."/>
            <person name="Baker S."/>
            <person name="Barry K."/>
            <person name="Bills G."/>
            <person name="Bluhm B."/>
            <person name="Cannon C."/>
            <person name="Castanera R."/>
            <person name="Culley D."/>
            <person name="Daum C."/>
            <person name="Ezra D."/>
            <person name="Gonzalez J."/>
            <person name="Henrissat B."/>
            <person name="Kuo A."/>
            <person name="Liang C."/>
            <person name="Lipzen A."/>
            <person name="Lutzoni F."/>
            <person name="Magnuson J."/>
            <person name="Mondo S."/>
            <person name="Nolan M."/>
            <person name="Ohm R."/>
            <person name="Pangilinan J."/>
            <person name="Park H.-J."/>
            <person name="Ramirez L."/>
            <person name="Alfaro M."/>
            <person name="Sun H."/>
            <person name="Tritt A."/>
            <person name="Yoshinaga Y."/>
            <person name="Zwiers L.-H."/>
            <person name="Turgeon B."/>
            <person name="Goodwin S."/>
            <person name="Spatafora J."/>
            <person name="Crous P."/>
            <person name="Grigoriev I."/>
        </authorList>
    </citation>
    <scope>NUCLEOTIDE SEQUENCE</scope>
    <source>
        <strain evidence="5">CBS 207.26</strain>
    </source>
</reference>
<dbReference type="HAMAP" id="MF_03014">
    <property type="entry name" value="KFase"/>
    <property type="match status" value="1"/>
</dbReference>
<dbReference type="GO" id="GO:0019441">
    <property type="term" value="P:L-tryptophan catabolic process to kynurenine"/>
    <property type="evidence" value="ECO:0007669"/>
    <property type="project" value="UniProtKB-UniRule"/>
</dbReference>
<evidence type="ECO:0000256" key="4">
    <source>
        <dbReference type="SAM" id="MobiDB-lite"/>
    </source>
</evidence>
<feature type="compositionally biased region" description="Polar residues" evidence="4">
    <location>
        <begin position="181"/>
        <end position="198"/>
    </location>
</feature>
<organism evidence="5 6">
    <name type="scientific">Zopfia rhizophila CBS 207.26</name>
    <dbReference type="NCBI Taxonomy" id="1314779"/>
    <lineage>
        <taxon>Eukaryota</taxon>
        <taxon>Fungi</taxon>
        <taxon>Dikarya</taxon>
        <taxon>Ascomycota</taxon>
        <taxon>Pezizomycotina</taxon>
        <taxon>Dothideomycetes</taxon>
        <taxon>Dothideomycetes incertae sedis</taxon>
        <taxon>Zopfiaceae</taxon>
        <taxon>Zopfia</taxon>
    </lineage>
</organism>
<feature type="active site" evidence="3">
    <location>
        <position position="331"/>
    </location>
</feature>
<proteinExistence type="inferred from homology"/>
<dbReference type="PANTHER" id="PTHR48081">
    <property type="entry name" value="AB HYDROLASE SUPERFAMILY PROTEIN C4A8.06C"/>
    <property type="match status" value="1"/>
</dbReference>
<evidence type="ECO:0000256" key="2">
    <source>
        <dbReference type="ARBA" id="ARBA00023079"/>
    </source>
</evidence>
<feature type="active site" evidence="3">
    <location>
        <position position="290"/>
    </location>
</feature>
<keyword evidence="6" id="KW-1185">Reference proteome</keyword>
<dbReference type="AlphaFoldDB" id="A0A6A6EFL9"/>
<dbReference type="GO" id="GO:0004061">
    <property type="term" value="F:arylformamidase activity"/>
    <property type="evidence" value="ECO:0007669"/>
    <property type="project" value="UniProtKB-UniRule"/>
</dbReference>
<comment type="subunit">
    <text evidence="3">Homodimer.</text>
</comment>
<comment type="similarity">
    <text evidence="3">Belongs to the kynurenine formamidase family.</text>
</comment>
<comment type="pathway">
    <text evidence="3">Amino-acid degradation; L-tryptophan degradation via kynurenine pathway; L-kynurenine from L-tryptophan: step 2/2.</text>
</comment>
<dbReference type="EMBL" id="ML994620">
    <property type="protein sequence ID" value="KAF2189438.1"/>
    <property type="molecule type" value="Genomic_DNA"/>
</dbReference>
<sequence length="355" mass="39635">MSTQSYPHHIPSIPYTDPSTKLQTLDLWFPRPLSESSPQNTIWIVYAHGGAWRDPTQTSTCILPTLKNLFGTSSPSKALDRIAGIASLNYRLSPYPSHPTDPSKPDDPDRNVKHPDHVQDVARAMNWLGKEYGVGRDSTKYEWVGIGHSCGATLLLQLLSSIGLDRTQSLQAQKLVGGDIPTSSQTPQPDTHPNSKSEVVSLEVKGPKALVLLEGVYDIPLFLQNHSIEKVGEETSQVYRDIIVGAFGQEKESEFGNESVWEDVSPSQSWYGEEVWREGSSVLLCHSDEDELVEGGQVESMVGCLRECGWREETDWNEARVVEVRKLKGKHDWIWEDGTQIKGLIEELVEQLFGD</sequence>
<feature type="compositionally biased region" description="Basic and acidic residues" evidence="4">
    <location>
        <begin position="101"/>
        <end position="114"/>
    </location>
</feature>
<dbReference type="OrthoDB" id="420264at2759"/>
<dbReference type="Proteomes" id="UP000800200">
    <property type="component" value="Unassembled WGS sequence"/>
</dbReference>
<comment type="catalytic activity">
    <reaction evidence="3">
        <text>N-formyl-L-kynurenine + H2O = L-kynurenine + formate + H(+)</text>
        <dbReference type="Rhea" id="RHEA:13009"/>
        <dbReference type="ChEBI" id="CHEBI:15377"/>
        <dbReference type="ChEBI" id="CHEBI:15378"/>
        <dbReference type="ChEBI" id="CHEBI:15740"/>
        <dbReference type="ChEBI" id="CHEBI:57959"/>
        <dbReference type="ChEBI" id="CHEBI:58629"/>
        <dbReference type="EC" id="3.5.1.9"/>
    </reaction>
</comment>
<evidence type="ECO:0000256" key="1">
    <source>
        <dbReference type="ARBA" id="ARBA00022801"/>
    </source>
</evidence>
<evidence type="ECO:0000313" key="5">
    <source>
        <dbReference type="EMBL" id="KAF2189438.1"/>
    </source>
</evidence>
<dbReference type="InterPro" id="IPR029058">
    <property type="entry name" value="AB_hydrolase_fold"/>
</dbReference>
<keyword evidence="1 3" id="KW-0378">Hydrolase</keyword>
<dbReference type="InterPro" id="IPR027519">
    <property type="entry name" value="KFase_ver/fungi-typ"/>
</dbReference>
<comment type="function">
    <text evidence="3">Catalyzes the hydrolysis of N-formyl-L-kynurenine to L-kynurenine, the second step in the kynurenine pathway of tryptophan degradation. Kynurenine may be further oxidized to nicotinic acid, NAD(H) and NADP(H). Required for elimination of toxic metabolites.</text>
</comment>
<feature type="short sequence motif" description="HGGXW" evidence="3">
    <location>
        <begin position="48"/>
        <end position="52"/>
    </location>
</feature>
<dbReference type="EC" id="3.5.1.9" evidence="3"/>
<name>A0A6A6EFL9_9PEZI</name>
<protein>
    <recommendedName>
        <fullName evidence="3">Kynurenine formamidase</fullName>
        <shortName evidence="3">KFA</shortName>
        <shortName evidence="3">KFase</shortName>
        <ecNumber evidence="3">3.5.1.9</ecNumber>
    </recommendedName>
    <alternativeName>
        <fullName evidence="3">Arylformamidase</fullName>
    </alternativeName>
    <alternativeName>
        <fullName evidence="3">N-formylkynurenine formamidase</fullName>
        <shortName evidence="3">FKF</shortName>
    </alternativeName>
</protein>